<comment type="similarity">
    <text evidence="8">Belongs to the P-Pant transferase superfamily. AcpS family.</text>
</comment>
<feature type="binding site" evidence="8">
    <location>
        <position position="57"/>
    </location>
    <ligand>
        <name>Mg(2+)</name>
        <dbReference type="ChEBI" id="CHEBI:18420"/>
    </ligand>
</feature>
<dbReference type="RefSeq" id="WP_123212961.1">
    <property type="nucleotide sequence ID" value="NZ_RJVO01000010.1"/>
</dbReference>
<dbReference type="InParanoid" id="A0A3N0V008"/>
<keyword evidence="11" id="KW-1185">Reference proteome</keyword>
<keyword evidence="1 8" id="KW-0444">Lipid biosynthesis</keyword>
<comment type="function">
    <text evidence="8">Transfers the 4'-phosphopantetheine moiety from coenzyme A to a Ser of acyl-carrier-protein.</text>
</comment>
<dbReference type="NCBIfam" id="TIGR00516">
    <property type="entry name" value="acpS"/>
    <property type="match status" value="1"/>
</dbReference>
<evidence type="ECO:0000256" key="8">
    <source>
        <dbReference type="HAMAP-Rule" id="MF_00101"/>
    </source>
</evidence>
<feature type="binding site" evidence="8">
    <location>
        <position position="8"/>
    </location>
    <ligand>
        <name>Mg(2+)</name>
        <dbReference type="ChEBI" id="CHEBI:18420"/>
    </ligand>
</feature>
<feature type="domain" description="4'-phosphopantetheinyl transferase" evidence="9">
    <location>
        <begin position="4"/>
        <end position="90"/>
    </location>
</feature>
<evidence type="ECO:0000256" key="7">
    <source>
        <dbReference type="ARBA" id="ARBA00023160"/>
    </source>
</evidence>
<dbReference type="Gene3D" id="3.90.470.20">
    <property type="entry name" value="4'-phosphopantetheinyl transferase domain"/>
    <property type="match status" value="1"/>
</dbReference>
<comment type="caution">
    <text evidence="10">The sequence shown here is derived from an EMBL/GenBank/DDBJ whole genome shotgun (WGS) entry which is preliminary data.</text>
</comment>
<gene>
    <name evidence="8" type="primary">acpS</name>
    <name evidence="10" type="ORF">ED208_16130</name>
</gene>
<keyword evidence="3 8" id="KW-0479">Metal-binding</keyword>
<comment type="subcellular location">
    <subcellularLocation>
        <location evidence="8">Cytoplasm</location>
    </subcellularLocation>
</comment>
<protein>
    <recommendedName>
        <fullName evidence="8">Holo-[acyl-carrier-protein] synthase</fullName>
        <shortName evidence="8">Holo-ACP synthase</shortName>
        <ecNumber evidence="8">2.7.8.7</ecNumber>
    </recommendedName>
    <alternativeName>
        <fullName evidence="8">4'-phosphopantetheinyl transferase AcpS</fullName>
    </alternativeName>
</protein>
<dbReference type="InterPro" id="IPR004568">
    <property type="entry name" value="Ppantetheine-prot_Trfase_dom"/>
</dbReference>
<evidence type="ECO:0000256" key="6">
    <source>
        <dbReference type="ARBA" id="ARBA00023098"/>
    </source>
</evidence>
<dbReference type="InterPro" id="IPR037143">
    <property type="entry name" value="4-PPantetheinyl_Trfase_dom_sf"/>
</dbReference>
<reference evidence="10 11" key="1">
    <citation type="submission" date="2018-10" db="EMBL/GenBank/DDBJ databases">
        <authorList>
            <person name="Chen W.-M."/>
        </authorList>
    </citation>
    <scope>NUCLEOTIDE SEQUENCE [LARGE SCALE GENOMIC DNA]</scope>
    <source>
        <strain evidence="10 11">THS-13</strain>
    </source>
</reference>
<evidence type="ECO:0000256" key="1">
    <source>
        <dbReference type="ARBA" id="ARBA00022516"/>
    </source>
</evidence>
<sequence length="127" mass="13913">MIHGVGTDLLLIARVERLWLKYGEHFLDKILMPEERAQFDPARKPGNFLAKRFAVKEAFVKALGTGFREGITHHDAGFVQAANGRPGLVYSAAMQARLAALGIVNGQVSLSDEDGRVLAFVVLERAP</sequence>
<organism evidence="10 11">
    <name type="scientific">Stagnimonas aquatica</name>
    <dbReference type="NCBI Taxonomy" id="2689987"/>
    <lineage>
        <taxon>Bacteria</taxon>
        <taxon>Pseudomonadati</taxon>
        <taxon>Pseudomonadota</taxon>
        <taxon>Gammaproteobacteria</taxon>
        <taxon>Nevskiales</taxon>
        <taxon>Nevskiaceae</taxon>
        <taxon>Stagnimonas</taxon>
    </lineage>
</organism>
<dbReference type="AlphaFoldDB" id="A0A3N0V008"/>
<dbReference type="InterPro" id="IPR002582">
    <property type="entry name" value="ACPS"/>
</dbReference>
<keyword evidence="2 8" id="KW-0808">Transferase</keyword>
<evidence type="ECO:0000256" key="5">
    <source>
        <dbReference type="ARBA" id="ARBA00022842"/>
    </source>
</evidence>
<evidence type="ECO:0000256" key="3">
    <source>
        <dbReference type="ARBA" id="ARBA00022723"/>
    </source>
</evidence>
<proteinExistence type="inferred from homology"/>
<keyword evidence="8" id="KW-0963">Cytoplasm</keyword>
<dbReference type="Proteomes" id="UP000282106">
    <property type="component" value="Unassembled WGS sequence"/>
</dbReference>
<dbReference type="GO" id="GO:0006633">
    <property type="term" value="P:fatty acid biosynthetic process"/>
    <property type="evidence" value="ECO:0007669"/>
    <property type="project" value="UniProtKB-UniRule"/>
</dbReference>
<dbReference type="FunCoup" id="A0A3N0V008">
    <property type="interactions" value="149"/>
</dbReference>
<dbReference type="EMBL" id="RJVO01000010">
    <property type="protein sequence ID" value="ROH85952.1"/>
    <property type="molecule type" value="Genomic_DNA"/>
</dbReference>
<dbReference type="GO" id="GO:0000287">
    <property type="term" value="F:magnesium ion binding"/>
    <property type="evidence" value="ECO:0007669"/>
    <property type="project" value="UniProtKB-UniRule"/>
</dbReference>
<evidence type="ECO:0000259" key="9">
    <source>
        <dbReference type="Pfam" id="PF01648"/>
    </source>
</evidence>
<comment type="cofactor">
    <cofactor evidence="8">
        <name>Mg(2+)</name>
        <dbReference type="ChEBI" id="CHEBI:18420"/>
    </cofactor>
</comment>
<dbReference type="NCBIfam" id="TIGR00556">
    <property type="entry name" value="pantethn_trn"/>
    <property type="match status" value="1"/>
</dbReference>
<keyword evidence="6 8" id="KW-0443">Lipid metabolism</keyword>
<dbReference type="GO" id="GO:0005737">
    <property type="term" value="C:cytoplasm"/>
    <property type="evidence" value="ECO:0007669"/>
    <property type="project" value="UniProtKB-SubCell"/>
</dbReference>
<keyword evidence="4 8" id="KW-0276">Fatty acid metabolism</keyword>
<dbReference type="SUPFAM" id="SSF56214">
    <property type="entry name" value="4'-phosphopantetheinyl transferase"/>
    <property type="match status" value="1"/>
</dbReference>
<dbReference type="HAMAP" id="MF_00101">
    <property type="entry name" value="AcpS"/>
    <property type="match status" value="1"/>
</dbReference>
<name>A0A3N0V008_9GAMM</name>
<evidence type="ECO:0000256" key="4">
    <source>
        <dbReference type="ARBA" id="ARBA00022832"/>
    </source>
</evidence>
<evidence type="ECO:0000256" key="2">
    <source>
        <dbReference type="ARBA" id="ARBA00022679"/>
    </source>
</evidence>
<keyword evidence="5 8" id="KW-0460">Magnesium</keyword>
<dbReference type="GO" id="GO:0008897">
    <property type="term" value="F:holo-[acyl-carrier-protein] synthase activity"/>
    <property type="evidence" value="ECO:0007669"/>
    <property type="project" value="UniProtKB-UniRule"/>
</dbReference>
<dbReference type="Pfam" id="PF01648">
    <property type="entry name" value="ACPS"/>
    <property type="match status" value="1"/>
</dbReference>
<accession>A0A3N0V008</accession>
<dbReference type="EC" id="2.7.8.7" evidence="8"/>
<keyword evidence="7 8" id="KW-0275">Fatty acid biosynthesis</keyword>
<comment type="catalytic activity">
    <reaction evidence="8">
        <text>apo-[ACP] + CoA = holo-[ACP] + adenosine 3',5'-bisphosphate + H(+)</text>
        <dbReference type="Rhea" id="RHEA:12068"/>
        <dbReference type="Rhea" id="RHEA-COMP:9685"/>
        <dbReference type="Rhea" id="RHEA-COMP:9690"/>
        <dbReference type="ChEBI" id="CHEBI:15378"/>
        <dbReference type="ChEBI" id="CHEBI:29999"/>
        <dbReference type="ChEBI" id="CHEBI:57287"/>
        <dbReference type="ChEBI" id="CHEBI:58343"/>
        <dbReference type="ChEBI" id="CHEBI:64479"/>
        <dbReference type="EC" id="2.7.8.7"/>
    </reaction>
</comment>
<evidence type="ECO:0000313" key="11">
    <source>
        <dbReference type="Proteomes" id="UP000282106"/>
    </source>
</evidence>
<evidence type="ECO:0000313" key="10">
    <source>
        <dbReference type="EMBL" id="ROH85952.1"/>
    </source>
</evidence>
<dbReference type="InterPro" id="IPR008278">
    <property type="entry name" value="4-PPantetheinyl_Trfase_dom"/>
</dbReference>